<name>A0A166YL15_METRR</name>
<keyword evidence="2" id="KW-1185">Reference proteome</keyword>
<comment type="caution">
    <text evidence="1">The sequence shown here is derived from an EMBL/GenBank/DDBJ whole genome shotgun (WGS) entry which is preliminary data.</text>
</comment>
<accession>A0A166YL15</accession>
<dbReference type="STRING" id="1081105.A0A166YL15"/>
<reference evidence="1 2" key="1">
    <citation type="journal article" date="2016" name="Genome Biol. Evol.">
        <title>Divergent and convergent evolution of fungal pathogenicity.</title>
        <authorList>
            <person name="Shang Y."/>
            <person name="Xiao G."/>
            <person name="Zheng P."/>
            <person name="Cen K."/>
            <person name="Zhan S."/>
            <person name="Wang C."/>
        </authorList>
    </citation>
    <scope>NUCLEOTIDE SEQUENCE [LARGE SCALE GENOMIC DNA]</scope>
    <source>
        <strain evidence="1 2">RCEF 4871</strain>
    </source>
</reference>
<evidence type="ECO:0000313" key="2">
    <source>
        <dbReference type="Proteomes" id="UP000243498"/>
    </source>
</evidence>
<dbReference type="EMBL" id="AZHC01000032">
    <property type="protein sequence ID" value="OAA37020.1"/>
    <property type="molecule type" value="Genomic_DNA"/>
</dbReference>
<protein>
    <submittedName>
        <fullName evidence="1">Uncharacterized protein</fullName>
    </submittedName>
</protein>
<sequence length="93" mass="11041">MTFLEWMLDSYRRIRKRSTVHAYKRVLFQVYRKSIGVDFNSKANEEINDYVNGYLTIRYKLDTSVNEKPLALLILLQAYTATRPRVLAHKKLS</sequence>
<evidence type="ECO:0000313" key="1">
    <source>
        <dbReference type="EMBL" id="OAA37020.1"/>
    </source>
</evidence>
<dbReference type="OrthoDB" id="4958261at2759"/>
<dbReference type="AlphaFoldDB" id="A0A166YL15"/>
<organism evidence="1 2">
    <name type="scientific">Metarhizium rileyi (strain RCEF 4871)</name>
    <name type="common">Nomuraea rileyi</name>
    <dbReference type="NCBI Taxonomy" id="1649241"/>
    <lineage>
        <taxon>Eukaryota</taxon>
        <taxon>Fungi</taxon>
        <taxon>Dikarya</taxon>
        <taxon>Ascomycota</taxon>
        <taxon>Pezizomycotina</taxon>
        <taxon>Sordariomycetes</taxon>
        <taxon>Hypocreomycetidae</taxon>
        <taxon>Hypocreales</taxon>
        <taxon>Clavicipitaceae</taxon>
        <taxon>Metarhizium</taxon>
    </lineage>
</organism>
<proteinExistence type="predicted"/>
<dbReference type="Proteomes" id="UP000243498">
    <property type="component" value="Unassembled WGS sequence"/>
</dbReference>
<gene>
    <name evidence="1" type="ORF">NOR_07296</name>
</gene>